<dbReference type="EMBL" id="QGTQ01000029">
    <property type="protein sequence ID" value="PWV95193.1"/>
    <property type="molecule type" value="Genomic_DNA"/>
</dbReference>
<dbReference type="AlphaFoldDB" id="A0A2V2YM69"/>
<name>A0A2V2YM69_9BACL</name>
<dbReference type="SUPFAM" id="SSF56300">
    <property type="entry name" value="Metallo-dependent phosphatases"/>
    <property type="match status" value="1"/>
</dbReference>
<protein>
    <recommendedName>
        <fullName evidence="1">Calcineurin-like phosphoesterase domain-containing protein</fullName>
    </recommendedName>
</protein>
<dbReference type="OrthoDB" id="9780884at2"/>
<proteinExistence type="predicted"/>
<dbReference type="RefSeq" id="WP_110046619.1">
    <property type="nucleotide sequence ID" value="NZ_CP054612.1"/>
</dbReference>
<evidence type="ECO:0000313" key="3">
    <source>
        <dbReference type="Proteomes" id="UP000246635"/>
    </source>
</evidence>
<dbReference type="InterPro" id="IPR051158">
    <property type="entry name" value="Metallophosphoesterase_sf"/>
</dbReference>
<evidence type="ECO:0000313" key="2">
    <source>
        <dbReference type="EMBL" id="PWV95193.1"/>
    </source>
</evidence>
<dbReference type="Gene3D" id="3.60.21.10">
    <property type="match status" value="1"/>
</dbReference>
<feature type="domain" description="Calcineurin-like phosphoesterase" evidence="1">
    <location>
        <begin position="44"/>
        <end position="203"/>
    </location>
</feature>
<accession>A0A2V2YM69</accession>
<dbReference type="Pfam" id="PF00149">
    <property type="entry name" value="Metallophos"/>
    <property type="match status" value="1"/>
</dbReference>
<dbReference type="InterPro" id="IPR004843">
    <property type="entry name" value="Calcineurin-like_PHP"/>
</dbReference>
<dbReference type="Proteomes" id="UP000246635">
    <property type="component" value="Unassembled WGS sequence"/>
</dbReference>
<dbReference type="GO" id="GO:0016787">
    <property type="term" value="F:hydrolase activity"/>
    <property type="evidence" value="ECO:0007669"/>
    <property type="project" value="InterPro"/>
</dbReference>
<comment type="caution">
    <text evidence="2">The sequence shown here is derived from an EMBL/GenBank/DDBJ whole genome shotgun (WGS) entry which is preliminary data.</text>
</comment>
<sequence>MESIWLIIVLIAAGAALCAYGFLIVPTQWLKLEHVQVRSAGLGIRVLQISDVHVEFTRISPRRLSRVIAQQQPDYICVTGDFTQKAKHLPKVKRYAEAIGAFGIPVFAVLGNHDYRLADSDRMTLISILQKAGFTVLLNESVFVDGKFQIVGIDDFGSRKSDPALAFAQVDPDKPALVITHDPNIVLYVQQEYRYLMSGHFHGMQFHVPPLFRFINKGPLAAIGIYKGLHRFKGRPFYISRGMGQTSPNARFLVCCEVTMHEL</sequence>
<evidence type="ECO:0000259" key="1">
    <source>
        <dbReference type="Pfam" id="PF00149"/>
    </source>
</evidence>
<dbReference type="InterPro" id="IPR029052">
    <property type="entry name" value="Metallo-depent_PP-like"/>
</dbReference>
<keyword evidence="3" id="KW-1185">Reference proteome</keyword>
<reference evidence="2 3" key="1">
    <citation type="submission" date="2018-05" db="EMBL/GenBank/DDBJ databases">
        <title>Genomic Encyclopedia of Type Strains, Phase III (KMG-III): the genomes of soil and plant-associated and newly described type strains.</title>
        <authorList>
            <person name="Whitman W."/>
        </authorList>
    </citation>
    <scope>NUCLEOTIDE SEQUENCE [LARGE SCALE GENOMIC DNA]</scope>
    <source>
        <strain evidence="2 3">CECT 5696</strain>
    </source>
</reference>
<dbReference type="PANTHER" id="PTHR31302">
    <property type="entry name" value="TRANSMEMBRANE PROTEIN WITH METALLOPHOSPHOESTERASE DOMAIN-RELATED"/>
    <property type="match status" value="1"/>
</dbReference>
<gene>
    <name evidence="2" type="ORF">DFQ01_12928</name>
</gene>
<dbReference type="PANTHER" id="PTHR31302:SF0">
    <property type="entry name" value="TRANSMEMBRANE PROTEIN WITH METALLOPHOSPHOESTERASE DOMAIN"/>
    <property type="match status" value="1"/>
</dbReference>
<organism evidence="2 3">
    <name type="scientific">Paenibacillus cellulosilyticus</name>
    <dbReference type="NCBI Taxonomy" id="375489"/>
    <lineage>
        <taxon>Bacteria</taxon>
        <taxon>Bacillati</taxon>
        <taxon>Bacillota</taxon>
        <taxon>Bacilli</taxon>
        <taxon>Bacillales</taxon>
        <taxon>Paenibacillaceae</taxon>
        <taxon>Paenibacillus</taxon>
    </lineage>
</organism>